<evidence type="ECO:0000313" key="2">
    <source>
        <dbReference type="Proteomes" id="UP000256727"/>
    </source>
</evidence>
<reference evidence="1 2" key="1">
    <citation type="submission" date="2018-07" db="EMBL/GenBank/DDBJ databases">
        <title>Sequencing the genomes of 1000 actinobacteria strains.</title>
        <authorList>
            <person name="Klenk H.-P."/>
        </authorList>
    </citation>
    <scope>NUCLEOTIDE SEQUENCE [LARGE SCALE GENOMIC DNA]</scope>
    <source>
        <strain evidence="1 2">DSM 14442</strain>
    </source>
</reference>
<name>A0A3D9L888_9MICC</name>
<dbReference type="EMBL" id="QREH01000001">
    <property type="protein sequence ID" value="REE02302.1"/>
    <property type="molecule type" value="Genomic_DNA"/>
</dbReference>
<evidence type="ECO:0000313" key="1">
    <source>
        <dbReference type="EMBL" id="REE02302.1"/>
    </source>
</evidence>
<accession>A0A3D9L888</accession>
<dbReference type="Proteomes" id="UP000256727">
    <property type="component" value="Unassembled WGS sequence"/>
</dbReference>
<dbReference type="AlphaFoldDB" id="A0A3D9L888"/>
<proteinExistence type="predicted"/>
<keyword evidence="2" id="KW-1185">Reference proteome</keyword>
<sequence length="228" mass="25427">MRFAGVLPEDAPDPRDKFAEQLKLLPIPVLGFAPQPSLEDAGDVAFTSSQDERGYSMMAASITYTLWRNPHDHSDPINLAELDEPTRRALDEVPPWPRPAWLVEQVQQRRYPQLWEAVRTTWHREPSERSTVRHLLAGHARYILVNQYRRELGLSENPADQGPSEGPSPVVTGRTNLLINGVEVPGVEVGADPLVYGLGAELPDGGVVTAVLPRAELKHLQLHFTTRN</sequence>
<protein>
    <submittedName>
        <fullName evidence="1">Uncharacterized protein</fullName>
    </submittedName>
</protein>
<organism evidence="1 2">
    <name type="scientific">Citricoccus muralis</name>
    <dbReference type="NCBI Taxonomy" id="169134"/>
    <lineage>
        <taxon>Bacteria</taxon>
        <taxon>Bacillati</taxon>
        <taxon>Actinomycetota</taxon>
        <taxon>Actinomycetes</taxon>
        <taxon>Micrococcales</taxon>
        <taxon>Micrococcaceae</taxon>
        <taxon>Citricoccus</taxon>
    </lineage>
</organism>
<comment type="caution">
    <text evidence="1">The sequence shown here is derived from an EMBL/GenBank/DDBJ whole genome shotgun (WGS) entry which is preliminary data.</text>
</comment>
<dbReference type="RefSeq" id="WP_115930603.1">
    <property type="nucleotide sequence ID" value="NZ_QREH01000001.1"/>
</dbReference>
<gene>
    <name evidence="1" type="ORF">C8E99_0069</name>
</gene>
<dbReference type="OrthoDB" id="4915037at2"/>